<dbReference type="SMART" id="SM01130">
    <property type="entry name" value="DHDPS"/>
    <property type="match status" value="1"/>
</dbReference>
<feature type="active site" description="Proton donor/acceptor" evidence="1">
    <location>
        <position position="136"/>
    </location>
</feature>
<dbReference type="Pfam" id="PF00701">
    <property type="entry name" value="DHDPS"/>
    <property type="match status" value="1"/>
</dbReference>
<keyword evidence="3" id="KW-1185">Reference proteome</keyword>
<sequence length="293" mass="32089">MSAPTGVAFFPVTVFDRRGEFDEARYKAHIQSTLQQAPFSCVIPLGSVGEFAYLSTDERKDVVEATIDAVDGSVPVVAGASTIATREAVELTNHASRTGADGVLVTPQSYFPPTERTVLNYFTQIVDQTDIPVWVYNNPSTTNIDMSCSLLSRLFALDSVVCVKSGSGDMRSFRNLRRTVGDTVDLYAAPPNMFEKLALGADGWSGPVATIDPDGAIELFRMLQNDGLTAARKLFEQWQPLLNYFDDYPYVATMKAILNLQGRDVGRPRPPVQPLGDVVREDLRAVMGDLNVL</sequence>
<reference evidence="2 3" key="1">
    <citation type="journal article" date="2019" name="Int. J. Syst. Evol. Microbiol.">
        <title>The Global Catalogue of Microorganisms (GCM) 10K type strain sequencing project: providing services to taxonomists for standard genome sequencing and annotation.</title>
        <authorList>
            <consortium name="The Broad Institute Genomics Platform"/>
            <consortium name="The Broad Institute Genome Sequencing Center for Infectious Disease"/>
            <person name="Wu L."/>
            <person name="Ma J."/>
        </authorList>
    </citation>
    <scope>NUCLEOTIDE SEQUENCE [LARGE SCALE GENOMIC DNA]</scope>
    <source>
        <strain evidence="2 3">NBRC 111368</strain>
    </source>
</reference>
<protein>
    <submittedName>
        <fullName evidence="2">Dihydrodipicolinate synthase family protein</fullName>
    </submittedName>
</protein>
<feature type="active site" description="Schiff-base intermediate with substrate" evidence="1">
    <location>
        <position position="164"/>
    </location>
</feature>
<evidence type="ECO:0000313" key="3">
    <source>
        <dbReference type="Proteomes" id="UP001596328"/>
    </source>
</evidence>
<dbReference type="PANTHER" id="PTHR42849">
    <property type="entry name" value="N-ACETYLNEURAMINATE LYASE"/>
    <property type="match status" value="1"/>
</dbReference>
<dbReference type="PIRSF" id="PIRSF001365">
    <property type="entry name" value="DHDPS"/>
    <property type="match status" value="1"/>
</dbReference>
<name>A0ABD5RZM5_9EURY</name>
<dbReference type="InterPro" id="IPR013785">
    <property type="entry name" value="Aldolase_TIM"/>
</dbReference>
<gene>
    <name evidence="2" type="ORF">ACFQE1_08815</name>
</gene>
<dbReference type="CDD" id="cd00408">
    <property type="entry name" value="DHDPS-like"/>
    <property type="match status" value="1"/>
</dbReference>
<organism evidence="2 3">
    <name type="scientific">Halobium palmae</name>
    <dbReference type="NCBI Taxonomy" id="1776492"/>
    <lineage>
        <taxon>Archaea</taxon>
        <taxon>Methanobacteriati</taxon>
        <taxon>Methanobacteriota</taxon>
        <taxon>Stenosarchaea group</taxon>
        <taxon>Halobacteria</taxon>
        <taxon>Halobacteriales</taxon>
        <taxon>Haloferacaceae</taxon>
        <taxon>Halobium</taxon>
    </lineage>
</organism>
<dbReference type="SUPFAM" id="SSF51569">
    <property type="entry name" value="Aldolase"/>
    <property type="match status" value="1"/>
</dbReference>
<proteinExistence type="predicted"/>
<dbReference type="Gene3D" id="3.20.20.70">
    <property type="entry name" value="Aldolase class I"/>
    <property type="match status" value="1"/>
</dbReference>
<dbReference type="InterPro" id="IPR002220">
    <property type="entry name" value="DapA-like"/>
</dbReference>
<comment type="caution">
    <text evidence="2">The sequence shown here is derived from an EMBL/GenBank/DDBJ whole genome shotgun (WGS) entry which is preliminary data.</text>
</comment>
<dbReference type="Proteomes" id="UP001596328">
    <property type="component" value="Unassembled WGS sequence"/>
</dbReference>
<evidence type="ECO:0000313" key="2">
    <source>
        <dbReference type="EMBL" id="MFC6724473.1"/>
    </source>
</evidence>
<dbReference type="AlphaFoldDB" id="A0ABD5RZM5"/>
<accession>A0ABD5RZM5</accession>
<dbReference type="GO" id="GO:0008675">
    <property type="term" value="F:2-dehydro-3-deoxy-phosphogluconate aldolase activity"/>
    <property type="evidence" value="ECO:0007669"/>
    <property type="project" value="UniProtKB-ARBA"/>
</dbReference>
<dbReference type="PANTHER" id="PTHR42849:SF1">
    <property type="entry name" value="N-ACETYLNEURAMINATE LYASE"/>
    <property type="match status" value="1"/>
</dbReference>
<dbReference type="PRINTS" id="PR00146">
    <property type="entry name" value="DHPICSNTHASE"/>
</dbReference>
<evidence type="ECO:0000256" key="1">
    <source>
        <dbReference type="PIRSR" id="PIRSR001365-1"/>
    </source>
</evidence>
<dbReference type="EMBL" id="JBHSWU010000191">
    <property type="protein sequence ID" value="MFC6724473.1"/>
    <property type="molecule type" value="Genomic_DNA"/>
</dbReference>